<evidence type="ECO:0000256" key="7">
    <source>
        <dbReference type="ARBA" id="ARBA00022824"/>
    </source>
</evidence>
<evidence type="ECO:0000256" key="4">
    <source>
        <dbReference type="ARBA" id="ARBA00022676"/>
    </source>
</evidence>
<evidence type="ECO:0000256" key="11">
    <source>
        <dbReference type="ARBA" id="ARBA00048899"/>
    </source>
</evidence>
<evidence type="ECO:0000256" key="2">
    <source>
        <dbReference type="ARBA" id="ARBA00004922"/>
    </source>
</evidence>
<comment type="subcellular location">
    <subcellularLocation>
        <location evidence="1 12">Endoplasmic reticulum membrane</location>
        <topology evidence="1 12">Multi-pass membrane protein</topology>
    </subcellularLocation>
</comment>
<feature type="transmembrane region" description="Helical" evidence="12">
    <location>
        <begin position="292"/>
        <end position="312"/>
    </location>
</feature>
<evidence type="ECO:0000256" key="3">
    <source>
        <dbReference type="ARBA" id="ARBA00007063"/>
    </source>
</evidence>
<keyword evidence="6 12" id="KW-0812">Transmembrane</keyword>
<feature type="transmembrane region" description="Helical" evidence="12">
    <location>
        <begin position="444"/>
        <end position="468"/>
    </location>
</feature>
<gene>
    <name evidence="14" type="ORF">M427DRAFT_52658</name>
</gene>
<keyword evidence="9 12" id="KW-0472">Membrane</keyword>
<proteinExistence type="inferred from homology"/>
<feature type="transmembrane region" description="Helical" evidence="12">
    <location>
        <begin position="156"/>
        <end position="174"/>
    </location>
</feature>
<dbReference type="STRING" id="1344416.A0A139ASZ6"/>
<comment type="function">
    <text evidence="10">Mannosyltransferase that operates in the biosynthetic pathway of dolichol-linked oligosaccharides, the glycan precursors employed in protein asparagine (N)-glycosylation. The assembly of dolichol-linked oligosaccharides begins on the cytosolic side of the endoplasmic reticulum membrane and finishes in its lumen. The sequential addition of sugars to dolichol pyrophosphate produces dolichol-linked oligosaccharides containing fourteen sugars, including two GlcNAcs, nine mannoses and three glucoses. Once assembled, the oligosaccharide is transferred from the lipid to nascent proteins by oligosaccharyltransferases. In the lumen of the endoplasmic reticulum, adds the eighth mannose residue in an alpha-1,6 linkage onto Man(7)GlcNAc(2)-PP-dolichol to produce Man(8)GlcNAc(2)-PP-dolichol.</text>
</comment>
<evidence type="ECO:0000256" key="8">
    <source>
        <dbReference type="ARBA" id="ARBA00022989"/>
    </source>
</evidence>
<feature type="transmembrane region" description="Helical" evidence="12">
    <location>
        <begin position="254"/>
        <end position="280"/>
    </location>
</feature>
<dbReference type="GO" id="GO:0052917">
    <property type="term" value="F:dol-P-Man:Man(7)GlcNAc(2)-PP-Dol alpha-1,6-mannosyltransferase activity"/>
    <property type="evidence" value="ECO:0007669"/>
    <property type="project" value="UniProtKB-EC"/>
</dbReference>
<evidence type="ECO:0000313" key="15">
    <source>
        <dbReference type="Proteomes" id="UP000070544"/>
    </source>
</evidence>
<protein>
    <recommendedName>
        <fullName evidence="12">Mannosyltransferase</fullName>
        <ecNumber evidence="12">2.4.1.-</ecNumber>
    </recommendedName>
</protein>
<dbReference type="EMBL" id="KQ965737">
    <property type="protein sequence ID" value="KXS19794.1"/>
    <property type="molecule type" value="Genomic_DNA"/>
</dbReference>
<evidence type="ECO:0000256" key="12">
    <source>
        <dbReference type="RuleBase" id="RU363075"/>
    </source>
</evidence>
<keyword evidence="8 12" id="KW-1133">Transmembrane helix</keyword>
<dbReference type="Proteomes" id="UP000070544">
    <property type="component" value="Unassembled WGS sequence"/>
</dbReference>
<dbReference type="OrthoDB" id="416834at2759"/>
<feature type="transmembrane region" description="Helical" evidence="12">
    <location>
        <begin position="97"/>
        <end position="118"/>
    </location>
</feature>
<accession>A0A139ASZ6</accession>
<organism evidence="14 15">
    <name type="scientific">Gonapodya prolifera (strain JEL478)</name>
    <name type="common">Monoblepharis prolifera</name>
    <dbReference type="NCBI Taxonomy" id="1344416"/>
    <lineage>
        <taxon>Eukaryota</taxon>
        <taxon>Fungi</taxon>
        <taxon>Fungi incertae sedis</taxon>
        <taxon>Chytridiomycota</taxon>
        <taxon>Chytridiomycota incertae sedis</taxon>
        <taxon>Monoblepharidomycetes</taxon>
        <taxon>Monoblepharidales</taxon>
        <taxon>Gonapodyaceae</taxon>
        <taxon>Gonapodya</taxon>
    </lineage>
</organism>
<keyword evidence="4 12" id="KW-0328">Glycosyltransferase</keyword>
<dbReference type="GO" id="GO:0006487">
    <property type="term" value="P:protein N-linked glycosylation"/>
    <property type="evidence" value="ECO:0007669"/>
    <property type="project" value="TreeGrafter"/>
</dbReference>
<feature type="region of interest" description="Disordered" evidence="13">
    <location>
        <begin position="1"/>
        <end position="27"/>
    </location>
</feature>
<keyword evidence="5 14" id="KW-0808">Transferase</keyword>
<dbReference type="PANTHER" id="PTHR22760:SF1">
    <property type="entry name" value="DOL-P-MAN:MAN(7)GLCNAC(2)-PP-DOL ALPHA-1,6-MANNOSYLTRANSFERASE"/>
    <property type="match status" value="1"/>
</dbReference>
<dbReference type="AlphaFoldDB" id="A0A139ASZ6"/>
<dbReference type="UniPathway" id="UPA00378"/>
<evidence type="ECO:0000256" key="6">
    <source>
        <dbReference type="ARBA" id="ARBA00022692"/>
    </source>
</evidence>
<evidence type="ECO:0000313" key="14">
    <source>
        <dbReference type="EMBL" id="KXS19794.1"/>
    </source>
</evidence>
<keyword evidence="15" id="KW-1185">Reference proteome</keyword>
<dbReference type="GO" id="GO:0005789">
    <property type="term" value="C:endoplasmic reticulum membrane"/>
    <property type="evidence" value="ECO:0007669"/>
    <property type="project" value="UniProtKB-SubCell"/>
</dbReference>
<keyword evidence="7 12" id="KW-0256">Endoplasmic reticulum</keyword>
<dbReference type="PANTHER" id="PTHR22760">
    <property type="entry name" value="GLYCOSYLTRANSFERASE"/>
    <property type="match status" value="1"/>
</dbReference>
<comment type="pathway">
    <text evidence="2">Protein modification; protein glycosylation.</text>
</comment>
<name>A0A139ASZ6_GONPJ</name>
<evidence type="ECO:0000256" key="1">
    <source>
        <dbReference type="ARBA" id="ARBA00004477"/>
    </source>
</evidence>
<dbReference type="EC" id="2.4.1.-" evidence="12"/>
<comment type="catalytic activity">
    <reaction evidence="11">
        <text>an alpha-D-Man-(1-&gt;2)-alpha-D-Man-(1-&gt;2)-alpha-D-Man-(1-&gt;3)-[alpha-D-Man-(1-&gt;2)-alpha-D-Man-(1-&gt;3)-alpha-D-Man-(1-&gt;6)]-beta-D-Man-(1-&gt;4)-beta-D-GlcNAc-(1-&gt;4)-alpha-D-GlcNAc-diphospho-di-trans,poly-cis-dolichol + a di-trans,poly-cis-dolichyl beta-D-mannosyl phosphate = an alpha-D-Man-(1-&gt;2)-alpha-D-Man-(1-&gt;2)-alpha-D-Man-(1-&gt;3)-[alpha-D-Man-(1-&gt;2)-alpha-D-Man-(1-&gt;3)-[alpha-D-Man-(1-&gt;6)]-alpha-D-Man-(1-&gt;6)]-beta-D-Man-(1-&gt;4)-beta-D-GlcNAc-(1-&gt;4)-alpha-D-GlcNAc-diphospho-di-trans,poly-cis-dolichol + a di-trans,poly-cis-dolichyl phosphate + H(+)</text>
        <dbReference type="Rhea" id="RHEA:29535"/>
        <dbReference type="Rhea" id="RHEA-COMP:19498"/>
        <dbReference type="Rhea" id="RHEA-COMP:19501"/>
        <dbReference type="Rhea" id="RHEA-COMP:19518"/>
        <dbReference type="Rhea" id="RHEA-COMP:19519"/>
        <dbReference type="ChEBI" id="CHEBI:15378"/>
        <dbReference type="ChEBI" id="CHEBI:57683"/>
        <dbReference type="ChEBI" id="CHEBI:58211"/>
        <dbReference type="ChEBI" id="CHEBI:132517"/>
        <dbReference type="ChEBI" id="CHEBI:132519"/>
        <dbReference type="EC" id="2.4.1.260"/>
    </reaction>
    <physiologicalReaction direction="left-to-right" evidence="11">
        <dbReference type="Rhea" id="RHEA:29536"/>
    </physiologicalReaction>
</comment>
<reference evidence="14 15" key="1">
    <citation type="journal article" date="2015" name="Genome Biol. Evol.">
        <title>Phylogenomic analyses indicate that early fungi evolved digesting cell walls of algal ancestors of land plants.</title>
        <authorList>
            <person name="Chang Y."/>
            <person name="Wang S."/>
            <person name="Sekimoto S."/>
            <person name="Aerts A.L."/>
            <person name="Choi C."/>
            <person name="Clum A."/>
            <person name="LaButti K.M."/>
            <person name="Lindquist E.A."/>
            <person name="Yee Ngan C."/>
            <person name="Ohm R.A."/>
            <person name="Salamov A.A."/>
            <person name="Grigoriev I.V."/>
            <person name="Spatafora J.W."/>
            <person name="Berbee M.L."/>
        </authorList>
    </citation>
    <scope>NUCLEOTIDE SEQUENCE [LARGE SCALE GENOMIC DNA]</scope>
    <source>
        <strain evidence="14 15">JEL478</strain>
    </source>
</reference>
<feature type="transmembrane region" description="Helical" evidence="12">
    <location>
        <begin position="124"/>
        <end position="144"/>
    </location>
</feature>
<dbReference type="OMA" id="WWVEVRM"/>
<dbReference type="InterPro" id="IPR005599">
    <property type="entry name" value="GPI_mannosylTrfase"/>
</dbReference>
<comment type="similarity">
    <text evidence="3 12">Belongs to the glycosyltransferase 22 family.</text>
</comment>
<dbReference type="Pfam" id="PF03901">
    <property type="entry name" value="Glyco_transf_22"/>
    <property type="match status" value="1"/>
</dbReference>
<evidence type="ECO:0000256" key="9">
    <source>
        <dbReference type="ARBA" id="ARBA00023136"/>
    </source>
</evidence>
<sequence>MPIRKTHSRAREGSSHSIHASTLPHPPPKQLHDPLSHAIDATLLALSLLYIFFCPYTKVEESFNIQAIHDLLIHGAAPSGLSHFDHLEFPGAVPRTFIGAVALAAAAWPLKIICISLLGLPKIVLQYIVRALLGTFTVVSLRSVRLATQARYGVLVGRWFALLCATQFHLLFWGSRTIPNTFAMGLWNLALARWVALPQPHTAVTWARESDGVAGTRELSKASKGTGPVPTSDPKTISGIATYSEPIFSSVVSYLALAAIVFRAEIAALAAPIIVMELVLTRRATFFPTLRAGVTASTISILATVTIDSFFWRRWLWPEAASFVFNAVEGKNAEWGIHPWWYYGVLVPRIATLALPLAAYAAYRIPPSRLYLLPAALFVTIYSVIGHKEWRFVQYVVPVLNLTGAMGLEHIHEQAGLSLRVLRHESHPSRTAPTGPSNRNRKRYAWTFVAALFGLTISAVFTVFSIYVSSLNYPGGYALARFHRIFGVPQSRLPHLYVHMDVLTCMTGATRFGELWSESLPARDDVLDTKQNENGTTEVKSESAIKMKGHWRYSKNETHKDAKDFEAYSHVLTEDPRILLWTGKWKAVDVVSGYTGLDVVVAKMKWWKDLMQTITSPGVDIRGFMSHLIEKAWPLKVRVEEKIWLLKKIEK</sequence>
<evidence type="ECO:0000256" key="5">
    <source>
        <dbReference type="ARBA" id="ARBA00022679"/>
    </source>
</evidence>
<evidence type="ECO:0000256" key="10">
    <source>
        <dbReference type="ARBA" id="ARBA00044721"/>
    </source>
</evidence>
<evidence type="ECO:0000256" key="13">
    <source>
        <dbReference type="SAM" id="MobiDB-lite"/>
    </source>
</evidence>
<feature type="transmembrane region" description="Helical" evidence="12">
    <location>
        <begin position="340"/>
        <end position="363"/>
    </location>
</feature>